<feature type="transmembrane region" description="Helical" evidence="7">
    <location>
        <begin position="7"/>
        <end position="26"/>
    </location>
</feature>
<keyword evidence="7" id="KW-0812">Transmembrane</keyword>
<dbReference type="InterPro" id="IPR024478">
    <property type="entry name" value="HlyB_4HB_MCP"/>
</dbReference>
<evidence type="ECO:0000256" key="7">
    <source>
        <dbReference type="SAM" id="Phobius"/>
    </source>
</evidence>
<reference evidence="10 11" key="1">
    <citation type="journal article" date="2011" name="Front. Microbiol.">
        <title>Genomic signatures of strain selection and enhancement in Bacillus atrophaeus var. globigii, a historical biowarfare simulant.</title>
        <authorList>
            <person name="Gibbons H.S."/>
            <person name="Broomall S.M."/>
            <person name="McNew L.A."/>
            <person name="Daligault H."/>
            <person name="Chapman C."/>
            <person name="Bruce D."/>
            <person name="Karavis M."/>
            <person name="Krepps M."/>
            <person name="McGregor P.A."/>
            <person name="Hong C."/>
            <person name="Park K.H."/>
            <person name="Akmal A."/>
            <person name="Feldman A."/>
            <person name="Lin J.S."/>
            <person name="Chang W.E."/>
            <person name="Higgs B.W."/>
            <person name="Demirev P."/>
            <person name="Lindquist J."/>
            <person name="Liem A."/>
            <person name="Fochler E."/>
            <person name="Read T.D."/>
            <person name="Tapia R."/>
            <person name="Johnson S."/>
            <person name="Bishop-Lilly K.A."/>
            <person name="Detter C."/>
            <person name="Han C."/>
            <person name="Sozhamannan S."/>
            <person name="Rosenzweig C.N."/>
            <person name="Skowronski E.W."/>
        </authorList>
    </citation>
    <scope>NUCLEOTIDE SEQUENCE [LARGE SCALE GENOMIC DNA]</scope>
    <source>
        <strain evidence="10 11">MLST1</strain>
    </source>
</reference>
<proteinExistence type="inferred from homology"/>
<accession>A0A432W3N9</accession>
<feature type="coiled-coil region" evidence="6">
    <location>
        <begin position="76"/>
        <end position="110"/>
    </location>
</feature>
<evidence type="ECO:0000256" key="2">
    <source>
        <dbReference type="ARBA" id="ARBA00022519"/>
    </source>
</evidence>
<dbReference type="OrthoDB" id="2489132at2"/>
<comment type="caution">
    <text evidence="10">The sequence shown here is derived from an EMBL/GenBank/DDBJ whole genome shotgun (WGS) entry which is preliminary data.</text>
</comment>
<dbReference type="CDD" id="cd19411">
    <property type="entry name" value="MCP2201-like_sensor"/>
    <property type="match status" value="1"/>
</dbReference>
<evidence type="ECO:0000256" key="4">
    <source>
        <dbReference type="ARBA" id="ARBA00029447"/>
    </source>
</evidence>
<dbReference type="AlphaFoldDB" id="A0A432W3N9"/>
<evidence type="ECO:0000313" key="10">
    <source>
        <dbReference type="EMBL" id="RUO23980.1"/>
    </source>
</evidence>
<dbReference type="Pfam" id="PF12729">
    <property type="entry name" value="4HB_MCP_1"/>
    <property type="match status" value="1"/>
</dbReference>
<keyword evidence="2" id="KW-1003">Cell membrane</keyword>
<dbReference type="PROSITE" id="PS50111">
    <property type="entry name" value="CHEMOTAXIS_TRANSDUC_2"/>
    <property type="match status" value="1"/>
</dbReference>
<dbReference type="SUPFAM" id="SSF58104">
    <property type="entry name" value="Methyl-accepting chemotaxis protein (MCP) signaling domain"/>
    <property type="match status" value="1"/>
</dbReference>
<dbReference type="PANTHER" id="PTHR32089">
    <property type="entry name" value="METHYL-ACCEPTING CHEMOTAXIS PROTEIN MCPB"/>
    <property type="match status" value="1"/>
</dbReference>
<protein>
    <submittedName>
        <fullName evidence="10">Methyl-accepting chemotaxis protein</fullName>
    </submittedName>
</protein>
<keyword evidence="11" id="KW-1185">Reference proteome</keyword>
<comment type="subcellular location">
    <subcellularLocation>
        <location evidence="1">Cell inner membrane</location>
        <topology evidence="1">Multi-pass membrane protein</topology>
    </subcellularLocation>
</comment>
<name>A0A432W3N9_9GAMM</name>
<evidence type="ECO:0000259" key="9">
    <source>
        <dbReference type="PROSITE" id="PS50192"/>
    </source>
</evidence>
<evidence type="ECO:0000256" key="5">
    <source>
        <dbReference type="PROSITE-ProRule" id="PRU00284"/>
    </source>
</evidence>
<evidence type="ECO:0000256" key="6">
    <source>
        <dbReference type="SAM" id="Coils"/>
    </source>
</evidence>
<dbReference type="Proteomes" id="UP000288293">
    <property type="component" value="Unassembled WGS sequence"/>
</dbReference>
<dbReference type="FunFam" id="1.10.287.950:FF:000001">
    <property type="entry name" value="Methyl-accepting chemotaxis sensory transducer"/>
    <property type="match status" value="1"/>
</dbReference>
<keyword evidence="7" id="KW-0472">Membrane</keyword>
<feature type="transmembrane region" description="Helical" evidence="7">
    <location>
        <begin position="186"/>
        <end position="207"/>
    </location>
</feature>
<comment type="similarity">
    <text evidence="4">Belongs to the methyl-accepting chemotaxis (MCP) protein family.</text>
</comment>
<keyword evidence="3 5" id="KW-0807">Transducer</keyword>
<dbReference type="EMBL" id="PIPL01000003">
    <property type="protein sequence ID" value="RUO23980.1"/>
    <property type="molecule type" value="Genomic_DNA"/>
</dbReference>
<sequence length="543" mass="58984">MKIATRLYTGFGILLAMMLAITVFGVTQVVQVDRVLTAVNEQDSVEQRQAINFRGSVHDRAIAIRDAVMVQDRQAAQTHLNEIEELDNFYQQANRELQQLYSERARSDHERRLLSDIERAENATLALTERTIAMLDRGEHERATRFVLDEVSPAYSDWLATINAMIDHQEINIQGQVNGVIDQTTGFAAAMMTITLIAIIAGIVIAYRIITRLLRTIGGEPEEAAELIKRIAAGDLTVSVRTKYKGSIMAAVGQLAQDLSLMIKETISASSELAAASMQLAQTAARNEQLIEQQQSETDQGAAAIHQMSQTVQEVASHTVEASNVAGNADTEFKTGEQEVAKSQSSINSLADEVRGAAQVIDNLSEESRKIGSVLEVIQGIAEQTNLLALNAAIEAARAGEHGRGFAVVADEVRSLATRTQQSTSQINEMIERMQGGASQAVSVMQRGQEQASESVEQARRAGESLQGINKSVTMLNDMNAQIATAAEEQSTVAEEINQNFVRITDSAAASSKGAKEISEASRDLEALAQSLQNNVRKFSVSE</sequence>
<evidence type="ECO:0000259" key="8">
    <source>
        <dbReference type="PROSITE" id="PS50111"/>
    </source>
</evidence>
<evidence type="ECO:0000256" key="3">
    <source>
        <dbReference type="ARBA" id="ARBA00023224"/>
    </source>
</evidence>
<dbReference type="Gene3D" id="1.10.287.950">
    <property type="entry name" value="Methyl-accepting chemotaxis protein"/>
    <property type="match status" value="1"/>
</dbReference>
<dbReference type="GO" id="GO:0007165">
    <property type="term" value="P:signal transduction"/>
    <property type="evidence" value="ECO:0007669"/>
    <property type="project" value="UniProtKB-KW"/>
</dbReference>
<evidence type="ECO:0000313" key="11">
    <source>
        <dbReference type="Proteomes" id="UP000288293"/>
    </source>
</evidence>
<dbReference type="InterPro" id="IPR004090">
    <property type="entry name" value="Chemotax_Me-accpt_rcpt"/>
</dbReference>
<dbReference type="PROSITE" id="PS50192">
    <property type="entry name" value="T_SNARE"/>
    <property type="match status" value="1"/>
</dbReference>
<keyword evidence="2" id="KW-0997">Cell inner membrane</keyword>
<keyword evidence="7" id="KW-1133">Transmembrane helix</keyword>
<dbReference type="InterPro" id="IPR004089">
    <property type="entry name" value="MCPsignal_dom"/>
</dbReference>
<dbReference type="RefSeq" id="WP_126804399.1">
    <property type="nucleotide sequence ID" value="NZ_PIPL01000003.1"/>
</dbReference>
<dbReference type="CDD" id="cd11386">
    <property type="entry name" value="MCP_signal"/>
    <property type="match status" value="1"/>
</dbReference>
<gene>
    <name evidence="10" type="ORF">CWE09_12585</name>
</gene>
<dbReference type="InterPro" id="IPR000727">
    <property type="entry name" value="T_SNARE_dom"/>
</dbReference>
<dbReference type="PANTHER" id="PTHR32089:SF120">
    <property type="entry name" value="METHYL-ACCEPTING CHEMOTAXIS PROTEIN TLPQ"/>
    <property type="match status" value="1"/>
</dbReference>
<dbReference type="GO" id="GO:0006935">
    <property type="term" value="P:chemotaxis"/>
    <property type="evidence" value="ECO:0007669"/>
    <property type="project" value="InterPro"/>
</dbReference>
<dbReference type="InterPro" id="IPR047347">
    <property type="entry name" value="YvaQ-like_sensor"/>
</dbReference>
<feature type="domain" description="Methyl-accepting transducer" evidence="8">
    <location>
        <begin position="269"/>
        <end position="505"/>
    </location>
</feature>
<dbReference type="Pfam" id="PF00015">
    <property type="entry name" value="MCPsignal"/>
    <property type="match status" value="1"/>
</dbReference>
<keyword evidence="6" id="KW-0175">Coiled coil</keyword>
<dbReference type="SMART" id="SM00283">
    <property type="entry name" value="MA"/>
    <property type="match status" value="1"/>
</dbReference>
<feature type="domain" description="T-SNARE coiled-coil homology" evidence="9">
    <location>
        <begin position="464"/>
        <end position="518"/>
    </location>
</feature>
<evidence type="ECO:0000256" key="1">
    <source>
        <dbReference type="ARBA" id="ARBA00004429"/>
    </source>
</evidence>
<dbReference type="GO" id="GO:0005886">
    <property type="term" value="C:plasma membrane"/>
    <property type="evidence" value="ECO:0007669"/>
    <property type="project" value="UniProtKB-SubCell"/>
</dbReference>
<dbReference type="GO" id="GO:0004888">
    <property type="term" value="F:transmembrane signaling receptor activity"/>
    <property type="evidence" value="ECO:0007669"/>
    <property type="project" value="InterPro"/>
</dbReference>
<dbReference type="PRINTS" id="PR00260">
    <property type="entry name" value="CHEMTRNSDUCR"/>
</dbReference>
<organism evidence="10 11">
    <name type="scientific">Aliidiomarina minuta</name>
    <dbReference type="NCBI Taxonomy" id="880057"/>
    <lineage>
        <taxon>Bacteria</taxon>
        <taxon>Pseudomonadati</taxon>
        <taxon>Pseudomonadota</taxon>
        <taxon>Gammaproteobacteria</taxon>
        <taxon>Alteromonadales</taxon>
        <taxon>Idiomarinaceae</taxon>
        <taxon>Aliidiomarina</taxon>
    </lineage>
</organism>